<dbReference type="Gene3D" id="3.10.28.10">
    <property type="entry name" value="Homing endonucleases"/>
    <property type="match status" value="2"/>
</dbReference>
<protein>
    <submittedName>
        <fullName evidence="3">LAGLIDADG endonuclease</fullName>
    </submittedName>
</protein>
<dbReference type="GO" id="GO:0004519">
    <property type="term" value="F:endonuclease activity"/>
    <property type="evidence" value="ECO:0007669"/>
    <property type="project" value="UniProtKB-KW"/>
</dbReference>
<dbReference type="SUPFAM" id="SSF55608">
    <property type="entry name" value="Homing endonucleases"/>
    <property type="match status" value="2"/>
</dbReference>
<sequence>MNYLLNQLNINLDAPSAWGIYFQDSATPLLTYHLFYMLDGFIGNYYLHIIIVVIVLSCYLLSLLHSKDISLQKSASIGVRPALINSVGVRRMLDSSSSRGFSTKTLVNTLTNNHIDPWFITGFTDAEASFMVIMRKKTKGYVVGWNVELVFQIKLHRKDQNLVEAIRDYFGVGRIERKGPDACAIIISSLSEITLKVLPHFDNYPLKTQKLADYLLWKQVALIMKRGEHLTEAGLQSIVNLRSSINWGLTEVLISEFPNTTPVIRPKVVDLPLSILSASDCEWVAGFTSGEGCFKLGIKASPRSKVGFQTYLAFYISQHSRDDQLMGSLVNFFGCGYYKSRGEKLNSGDYYCTSFTDIEGKIIPFFHKHLVRGVKFLDFQAWCRVAEMMQKGDHKIPEGLEIIRQIKSGMNRGR</sequence>
<feature type="domain" description="Homing endonuclease LAGLIDADG" evidence="2">
    <location>
        <begin position="120"/>
        <end position="220"/>
    </location>
</feature>
<keyword evidence="3" id="KW-0540">Nuclease</keyword>
<keyword evidence="1" id="KW-0472">Membrane</keyword>
<feature type="transmembrane region" description="Helical" evidence="1">
    <location>
        <begin position="45"/>
        <end position="64"/>
    </location>
</feature>
<dbReference type="EMBL" id="KT428651">
    <property type="protein sequence ID" value="AMX22273.1"/>
    <property type="molecule type" value="Genomic_DNA"/>
</dbReference>
<reference evidence="3" key="1">
    <citation type="journal article" date="2016" name="PLoS ONE">
        <title>Intron Derived Size Polymorphism in the Mitochondrial Genomes of Closely Related Chrysoporthe Species.</title>
        <authorList>
            <person name="Kanzi A.M."/>
            <person name="Wingfield B.D."/>
            <person name="Steenkamp E.T."/>
            <person name="Naidoo S."/>
            <person name="van der Merwe N.A."/>
        </authorList>
    </citation>
    <scope>NUCLEOTIDE SEQUENCE</scope>
</reference>
<dbReference type="Pfam" id="PF00961">
    <property type="entry name" value="LAGLIDADG_1"/>
    <property type="match status" value="2"/>
</dbReference>
<keyword evidence="1" id="KW-0812">Transmembrane</keyword>
<feature type="domain" description="Homing endonuclease LAGLIDADG" evidence="2">
    <location>
        <begin position="285"/>
        <end position="385"/>
    </location>
</feature>
<dbReference type="PANTHER" id="PTHR36181:SF4">
    <property type="entry name" value="LAGLIDADG ENDONUCLEASE"/>
    <property type="match status" value="1"/>
</dbReference>
<dbReference type="InterPro" id="IPR051289">
    <property type="entry name" value="LAGLIDADG_Endonuclease"/>
</dbReference>
<gene>
    <name evidence="3" type="primary">orf414</name>
</gene>
<evidence type="ECO:0000259" key="2">
    <source>
        <dbReference type="Pfam" id="PF00961"/>
    </source>
</evidence>
<dbReference type="InterPro" id="IPR027434">
    <property type="entry name" value="Homing_endonucl"/>
</dbReference>
<proteinExistence type="predicted"/>
<dbReference type="PANTHER" id="PTHR36181">
    <property type="entry name" value="INTRON-ENCODED ENDONUCLEASE AI3-RELATED"/>
    <property type="match status" value="1"/>
</dbReference>
<dbReference type="InterPro" id="IPR004860">
    <property type="entry name" value="LAGLIDADG_dom"/>
</dbReference>
<keyword evidence="1" id="KW-1133">Transmembrane helix</keyword>
<keyword evidence="3" id="KW-0496">Mitochondrion</keyword>
<organism evidence="3">
    <name type="scientific">Cryphonectria parasitica</name>
    <name type="common">Chestnut blight fungus</name>
    <name type="synonym">Endothia parasitica</name>
    <dbReference type="NCBI Taxonomy" id="5116"/>
    <lineage>
        <taxon>Eukaryota</taxon>
        <taxon>Fungi</taxon>
        <taxon>Dikarya</taxon>
        <taxon>Ascomycota</taxon>
        <taxon>Pezizomycotina</taxon>
        <taxon>Sordariomycetes</taxon>
        <taxon>Sordariomycetidae</taxon>
        <taxon>Diaporthales</taxon>
        <taxon>Cryphonectriaceae</taxon>
        <taxon>Cryphonectria-Endothia species complex</taxon>
        <taxon>Cryphonectria</taxon>
    </lineage>
</organism>
<evidence type="ECO:0000313" key="3">
    <source>
        <dbReference type="EMBL" id="AMX22273.1"/>
    </source>
</evidence>
<geneLocation type="mitochondrion" evidence="3"/>
<accession>A0A191MXI4</accession>
<keyword evidence="3" id="KW-0255">Endonuclease</keyword>
<dbReference type="AlphaFoldDB" id="A0A191MXI4"/>
<dbReference type="GO" id="GO:0005739">
    <property type="term" value="C:mitochondrion"/>
    <property type="evidence" value="ECO:0007669"/>
    <property type="project" value="UniProtKB-ARBA"/>
</dbReference>
<evidence type="ECO:0000256" key="1">
    <source>
        <dbReference type="SAM" id="Phobius"/>
    </source>
</evidence>
<dbReference type="FunFam" id="3.10.28.10:FF:000010">
    <property type="entry name" value="LAGLIDADG homing endonuclease I-LtrII"/>
    <property type="match status" value="1"/>
</dbReference>
<keyword evidence="3" id="KW-0378">Hydrolase</keyword>
<name>A0A191MXI4_CRYPA</name>